<dbReference type="InterPro" id="IPR036322">
    <property type="entry name" value="WD40_repeat_dom_sf"/>
</dbReference>
<dbReference type="AlphaFoldDB" id="W3VUQ1"/>
<dbReference type="GO" id="GO:0006383">
    <property type="term" value="P:transcription by RNA polymerase III"/>
    <property type="evidence" value="ECO:0007669"/>
    <property type="project" value="TreeGrafter"/>
</dbReference>
<feature type="compositionally biased region" description="Acidic residues" evidence="4">
    <location>
        <begin position="117"/>
        <end position="127"/>
    </location>
</feature>
<organism evidence="5 6">
    <name type="scientific">Moesziomyces aphidis</name>
    <name type="common">Pseudozyma aphidis</name>
    <dbReference type="NCBI Taxonomy" id="84754"/>
    <lineage>
        <taxon>Eukaryota</taxon>
        <taxon>Fungi</taxon>
        <taxon>Dikarya</taxon>
        <taxon>Basidiomycota</taxon>
        <taxon>Ustilaginomycotina</taxon>
        <taxon>Ustilaginomycetes</taxon>
        <taxon>Ustilaginales</taxon>
        <taxon>Ustilaginaceae</taxon>
        <taxon>Moesziomyces</taxon>
    </lineage>
</organism>
<evidence type="ECO:0000313" key="5">
    <source>
        <dbReference type="EMBL" id="ETS65215.1"/>
    </source>
</evidence>
<sequence>MPSASTPARKRAKLAEASLADAEASGSESPAPRSRRKAAAQALAGIHAASTAQTQDEATDESASPRPATPVKTPGSARRKGRAKADDDYDDADGSASSRSAMPAKTPRKGKAKANEDDYDDSADDAVEAGGKDPDLEIYSQHGALSTLLRAQLKTNRARSLRPLWMQGVYQPPFFGVPPPDLSSSVHDVDGDAQPQEVRSREDALPWPRDGLAKTALDPLAYPVIKKGLVSFWTSQPGWVPREGIYDWGWYPGKAVGYAQSQERAEWAARAREQLRRGAGATDEVRLGERAGWPFVQPWLDVQREVLSKEAAARFVRDTHTPQRAPLHHPTTVMKLTVPELSMRTRLKQPPKVKTEAADDDDDDVEDGSVLDANQQPVDVADAKFGGIANLGFKEAGPVCGEVLEVCMGAAGRETPVRIESGTARRLDALGVVPDEGHVLNAGGHVYALAWAPVPVHLNCGREFLVVSAFAGAPLTYIGDKQPACAASLQLWSVSPDTEQAKGIARFEMVLCHEAGAAFKLAWCPVGHDYSHGAHGGSRLGLLAGCFADGSVSVFSVPHPDSFQRGEGPVHVRLEPVLRLEHAQQAATSLAWAGGELLALGGARGWIGVWNVGRILRCSTRPGRCMPDYGVRAHRSAVMDMAFVLMPPVDADGRAQTDGLPMTLFTVGADGRTALVDLCRTSAVALERSRTVHHACAWAPFTSSLVHEHADGSVNHYSMRPEEMLRSRLVSNTPARVTSLAASTLHPVVAIGSAHGEVKLANTLRTLRRTVRVHTPVYQMVLDRSTGRLVVRHHLVPELANAAEGKKWHIAQWHPCLAVTAVQWNPNIGRAGLLASGTAVGMVKIDFTAPPM</sequence>
<evidence type="ECO:0000313" key="6">
    <source>
        <dbReference type="Proteomes" id="UP000019462"/>
    </source>
</evidence>
<dbReference type="GO" id="GO:0000127">
    <property type="term" value="C:transcription factor TFIIIC complex"/>
    <property type="evidence" value="ECO:0007669"/>
    <property type="project" value="TreeGrafter"/>
</dbReference>
<dbReference type="Proteomes" id="UP000019462">
    <property type="component" value="Unassembled WGS sequence"/>
</dbReference>
<reference evidence="5 6" key="1">
    <citation type="journal article" date="2014" name="Genome Announc.">
        <title>Genome sequence of the basidiomycetous fungus Pseudozyma aphidis DSM70725, an efficient producer of biosurfactant mannosylerythritol lipids.</title>
        <authorList>
            <person name="Lorenz S."/>
            <person name="Guenther M."/>
            <person name="Grumaz C."/>
            <person name="Rupp S."/>
            <person name="Zibek S."/>
            <person name="Sohn K."/>
        </authorList>
    </citation>
    <scope>NUCLEOTIDE SEQUENCE [LARGE SCALE GENOMIC DNA]</scope>
    <source>
        <strain evidence="6">ATCC 32657 / CBS 517.83 / DSM 70725 / JCM 10318 / NBRC 10182 / NRRL Y-7954 / St-0401</strain>
    </source>
</reference>
<feature type="compositionally biased region" description="Low complexity" evidence="4">
    <location>
        <begin position="39"/>
        <end position="49"/>
    </location>
</feature>
<dbReference type="OrthoDB" id="4703at2759"/>
<evidence type="ECO:0000256" key="2">
    <source>
        <dbReference type="ARBA" id="ARBA00023163"/>
    </source>
</evidence>
<dbReference type="PANTHER" id="PTHR15052">
    <property type="entry name" value="RNA POLYMERASE III TRANSCRIPTION INITIATION FACTOR COMPLEX SUBUNIT"/>
    <property type="match status" value="1"/>
</dbReference>
<feature type="region of interest" description="Disordered" evidence="4">
    <location>
        <begin position="183"/>
        <end position="203"/>
    </location>
</feature>
<feature type="region of interest" description="Disordered" evidence="4">
    <location>
        <begin position="344"/>
        <end position="369"/>
    </location>
</feature>
<evidence type="ECO:0000256" key="4">
    <source>
        <dbReference type="SAM" id="MobiDB-lite"/>
    </source>
</evidence>
<dbReference type="PANTHER" id="PTHR15052:SF2">
    <property type="entry name" value="GENERAL TRANSCRIPTION FACTOR 3C POLYPEPTIDE 2"/>
    <property type="match status" value="1"/>
</dbReference>
<comment type="caution">
    <text evidence="5">The sequence shown here is derived from an EMBL/GenBank/DDBJ whole genome shotgun (WGS) entry which is preliminary data.</text>
</comment>
<feature type="region of interest" description="Disordered" evidence="4">
    <location>
        <begin position="1"/>
        <end position="136"/>
    </location>
</feature>
<dbReference type="InterPro" id="IPR052416">
    <property type="entry name" value="GTF3C_component"/>
</dbReference>
<feature type="compositionally biased region" description="Acidic residues" evidence="4">
    <location>
        <begin position="358"/>
        <end position="369"/>
    </location>
</feature>
<dbReference type="Gene3D" id="2.130.10.10">
    <property type="entry name" value="YVTN repeat-like/Quinoprotein amine dehydrogenase"/>
    <property type="match status" value="2"/>
</dbReference>
<proteinExistence type="predicted"/>
<dbReference type="GO" id="GO:0005634">
    <property type="term" value="C:nucleus"/>
    <property type="evidence" value="ECO:0007669"/>
    <property type="project" value="UniProtKB-SubCell"/>
</dbReference>
<dbReference type="InterPro" id="IPR015943">
    <property type="entry name" value="WD40/YVTN_repeat-like_dom_sf"/>
</dbReference>
<keyword evidence="3" id="KW-0539">Nucleus</keyword>
<evidence type="ECO:0000256" key="3">
    <source>
        <dbReference type="ARBA" id="ARBA00023242"/>
    </source>
</evidence>
<accession>W3VUQ1</accession>
<dbReference type="SUPFAM" id="SSF50978">
    <property type="entry name" value="WD40 repeat-like"/>
    <property type="match status" value="1"/>
</dbReference>
<name>W3VUQ1_MOEAP</name>
<dbReference type="EMBL" id="AWNI01000002">
    <property type="protein sequence ID" value="ETS65215.1"/>
    <property type="molecule type" value="Genomic_DNA"/>
</dbReference>
<feature type="compositionally biased region" description="Low complexity" evidence="4">
    <location>
        <begin position="15"/>
        <end position="32"/>
    </location>
</feature>
<protein>
    <submittedName>
        <fullName evidence="5">Uncharacterized protein</fullName>
    </submittedName>
</protein>
<evidence type="ECO:0000256" key="1">
    <source>
        <dbReference type="ARBA" id="ARBA00004123"/>
    </source>
</evidence>
<keyword evidence="2" id="KW-0804">Transcription</keyword>
<gene>
    <name evidence="5" type="ORF">PaG_00283</name>
</gene>
<keyword evidence="6" id="KW-1185">Reference proteome</keyword>
<dbReference type="HOGENOM" id="CLU_333687_0_0_1"/>
<comment type="subcellular location">
    <subcellularLocation>
        <location evidence="1">Nucleus</location>
    </subcellularLocation>
</comment>